<dbReference type="CDD" id="cd05399">
    <property type="entry name" value="NT_Rel-Spo_like"/>
    <property type="match status" value="1"/>
</dbReference>
<keyword evidence="4" id="KW-1185">Reference proteome</keyword>
<keyword evidence="1" id="KW-0175">Coiled coil</keyword>
<proteinExistence type="predicted"/>
<feature type="coiled-coil region" evidence="1">
    <location>
        <begin position="230"/>
        <end position="297"/>
    </location>
</feature>
<evidence type="ECO:0000256" key="1">
    <source>
        <dbReference type="SAM" id="Coils"/>
    </source>
</evidence>
<dbReference type="PANTHER" id="PTHR41773:SF1">
    <property type="entry name" value="RELA_SPOT DOMAIN-CONTAINING PROTEIN"/>
    <property type="match status" value="1"/>
</dbReference>
<dbReference type="Proteomes" id="UP000733744">
    <property type="component" value="Unassembled WGS sequence"/>
</dbReference>
<dbReference type="SMART" id="SM00954">
    <property type="entry name" value="RelA_SpoT"/>
    <property type="match status" value="1"/>
</dbReference>
<dbReference type="Gene3D" id="3.30.460.10">
    <property type="entry name" value="Beta Polymerase, domain 2"/>
    <property type="match status" value="1"/>
</dbReference>
<name>A0ABY3CDX1_9GAMM</name>
<reference evidence="3 4" key="1">
    <citation type="journal article" date="2019" name="Antonie Van Leeuwenhoek">
        <title>Description of 'Ca. Methylobacter oryzae' KRF1, a novel species from the environmentally important Methylobacter clade 2.</title>
        <authorList>
            <person name="Khatri K."/>
            <person name="Mohite J.A."/>
            <person name="Pandit P.S."/>
            <person name="Bahulikar R."/>
            <person name="Rahalkar M.C."/>
        </authorList>
    </citation>
    <scope>NUCLEOTIDE SEQUENCE [LARGE SCALE GENOMIC DNA]</scope>
    <source>
        <strain evidence="3 4">KRF1</strain>
    </source>
</reference>
<accession>A0ABY3CDX1</accession>
<dbReference type="InterPro" id="IPR007685">
    <property type="entry name" value="RelA_SpoT"/>
</dbReference>
<evidence type="ECO:0000313" key="3">
    <source>
        <dbReference type="EMBL" id="TRX00923.1"/>
    </source>
</evidence>
<protein>
    <submittedName>
        <fullName evidence="3">Addiction module component</fullName>
    </submittedName>
</protein>
<gene>
    <name evidence="3" type="ORF">EKO24_004570</name>
</gene>
<dbReference type="SUPFAM" id="SSF81301">
    <property type="entry name" value="Nucleotidyltransferase"/>
    <property type="match status" value="1"/>
</dbReference>
<dbReference type="PANTHER" id="PTHR41773">
    <property type="entry name" value="GTP PYROPHOSPHATASE-RELATED"/>
    <property type="match status" value="1"/>
</dbReference>
<organism evidence="3 4">
    <name type="scientific">Candidatus Methylobacter oryzae</name>
    <dbReference type="NCBI Taxonomy" id="2497749"/>
    <lineage>
        <taxon>Bacteria</taxon>
        <taxon>Pseudomonadati</taxon>
        <taxon>Pseudomonadota</taxon>
        <taxon>Gammaproteobacteria</taxon>
        <taxon>Methylococcales</taxon>
        <taxon>Methylococcaceae</taxon>
        <taxon>Methylobacter</taxon>
    </lineage>
</organism>
<comment type="caution">
    <text evidence="3">The sequence shown here is derived from an EMBL/GenBank/DDBJ whole genome shotgun (WGS) entry which is preliminary data.</text>
</comment>
<evidence type="ECO:0000313" key="4">
    <source>
        <dbReference type="Proteomes" id="UP000733744"/>
    </source>
</evidence>
<dbReference type="Pfam" id="PF04607">
    <property type="entry name" value="RelA_SpoT"/>
    <property type="match status" value="1"/>
</dbReference>
<feature type="domain" description="RelA/SpoT" evidence="2">
    <location>
        <begin position="63"/>
        <end position="206"/>
    </location>
</feature>
<dbReference type="InterPro" id="IPR043519">
    <property type="entry name" value="NT_sf"/>
</dbReference>
<sequence length="440" mass="48994">MNVQSFLKRNRITEADWESANIGWEELKAIGLDHHKNTSDLEAAAELLAKMLQKCNSVHSVRWRIKKPEHLMEKIIRKRVEDSEKYKSISVSDYADKVTDLIGIRAIHLFKYEWEDMHSYILESWHPTENVIAYIREGDENATADSYRKNGCEVKYHPAGYRSIHYVIPTQPGKKTFFAEIQVRTIFEEGWSEIDHKIRYPNFSNNELLSYFLAMFNRMAGSADEMGTFVKNLTTEISQQEIKAAEIKQEQEDLLSKIEALALELSKEKDKPKDNNSEKLNEEIKKLRSNSTSYSNLIDNKTSLLGSASALSAMTVADHLKATTSVSDLLNKHGANLSGSASALSAMTAADQLDAVTRMSELLNKHGASLSGSASAITAADHWKATTSMSDLLNKHGASLSGSASAMTAADQLNALTPVSDLVNNHRAGLFGGKKKPRND</sequence>
<dbReference type="EMBL" id="RYFG02000024">
    <property type="protein sequence ID" value="TRX00923.1"/>
    <property type="molecule type" value="Genomic_DNA"/>
</dbReference>
<evidence type="ECO:0000259" key="2">
    <source>
        <dbReference type="SMART" id="SM00954"/>
    </source>
</evidence>